<comment type="subcellular location">
    <subcellularLocation>
        <location evidence="1">Cell membrane</location>
        <topology evidence="1">Single-pass membrane protein</topology>
    </subcellularLocation>
    <subcellularLocation>
        <location evidence="2">Endoplasmic reticulum membrane</location>
    </subcellularLocation>
</comment>
<evidence type="ECO:0000256" key="3">
    <source>
        <dbReference type="ARBA" id="ARBA00004771"/>
    </source>
</evidence>
<accession>A0A9Q0HDZ3</accession>
<comment type="catalytic activity">
    <reaction evidence="9">
        <text>a long chain fatty alcohol + a fatty acyl-CoA = a long-chain alcohol wax ester + CoA</text>
        <dbReference type="Rhea" id="RHEA:38443"/>
        <dbReference type="ChEBI" id="CHEBI:17135"/>
        <dbReference type="ChEBI" id="CHEBI:57287"/>
        <dbReference type="ChEBI" id="CHEBI:77636"/>
        <dbReference type="ChEBI" id="CHEBI:235323"/>
        <dbReference type="EC" id="2.3.1.75"/>
    </reaction>
</comment>
<evidence type="ECO:0000256" key="7">
    <source>
        <dbReference type="ARBA" id="ARBA00023315"/>
    </source>
</evidence>
<comment type="caution">
    <text evidence="13">The sequence shown here is derived from an EMBL/GenBank/DDBJ whole genome shotgun (WGS) entry which is preliminary data.</text>
</comment>
<keyword evidence="6" id="KW-0256">Endoplasmic reticulum</keyword>
<evidence type="ECO:0000256" key="10">
    <source>
        <dbReference type="ARBA" id="ARBA00048109"/>
    </source>
</evidence>
<evidence type="ECO:0000256" key="8">
    <source>
        <dbReference type="ARBA" id="ARBA00024360"/>
    </source>
</evidence>
<dbReference type="Pfam" id="PF03007">
    <property type="entry name" value="WS_DGAT_cat"/>
    <property type="match status" value="1"/>
</dbReference>
<keyword evidence="14" id="KW-1185">Reference proteome</keyword>
<dbReference type="InterPro" id="IPR004255">
    <property type="entry name" value="O-acyltransferase_WSD1_N"/>
</dbReference>
<proteinExistence type="inferred from homology"/>
<evidence type="ECO:0000256" key="2">
    <source>
        <dbReference type="ARBA" id="ARBA00004586"/>
    </source>
</evidence>
<evidence type="ECO:0000256" key="9">
    <source>
        <dbReference type="ARBA" id="ARBA00047604"/>
    </source>
</evidence>
<reference evidence="13" key="1">
    <citation type="journal article" date="2023" name="Plant J.">
        <title>The genome of the king protea, Protea cynaroides.</title>
        <authorList>
            <person name="Chang J."/>
            <person name="Duong T.A."/>
            <person name="Schoeman C."/>
            <person name="Ma X."/>
            <person name="Roodt D."/>
            <person name="Barker N."/>
            <person name="Li Z."/>
            <person name="Van de Peer Y."/>
            <person name="Mizrachi E."/>
        </authorList>
    </citation>
    <scope>NUCLEOTIDE SEQUENCE</scope>
    <source>
        <tissue evidence="13">Young leaves</tissue>
    </source>
</reference>
<gene>
    <name evidence="13" type="ORF">NE237_016407</name>
</gene>
<evidence type="ECO:0000313" key="13">
    <source>
        <dbReference type="EMBL" id="KAJ4964558.1"/>
    </source>
</evidence>
<dbReference type="GO" id="GO:0019432">
    <property type="term" value="P:triglyceride biosynthetic process"/>
    <property type="evidence" value="ECO:0007669"/>
    <property type="project" value="TreeGrafter"/>
</dbReference>
<comment type="pathway">
    <text evidence="3">Glycerolipid metabolism; triacylglycerol biosynthesis.</text>
</comment>
<dbReference type="EMBL" id="JAMYWD010000007">
    <property type="protein sequence ID" value="KAJ4964558.1"/>
    <property type="molecule type" value="Genomic_DNA"/>
</dbReference>
<evidence type="ECO:0000259" key="11">
    <source>
        <dbReference type="Pfam" id="PF03007"/>
    </source>
</evidence>
<dbReference type="GO" id="GO:0005789">
    <property type="term" value="C:endoplasmic reticulum membrane"/>
    <property type="evidence" value="ECO:0007669"/>
    <property type="project" value="UniProtKB-SubCell"/>
</dbReference>
<evidence type="ECO:0000256" key="5">
    <source>
        <dbReference type="ARBA" id="ARBA00022679"/>
    </source>
</evidence>
<dbReference type="AlphaFoldDB" id="A0A9Q0HDZ3"/>
<dbReference type="PANTHER" id="PTHR31650">
    <property type="entry name" value="O-ACYLTRANSFERASE (WSD1-LIKE) FAMILY PROTEIN"/>
    <property type="match status" value="1"/>
</dbReference>
<evidence type="ECO:0000313" key="14">
    <source>
        <dbReference type="Proteomes" id="UP001141806"/>
    </source>
</evidence>
<dbReference type="PANTHER" id="PTHR31650:SF34">
    <property type="entry name" value="O-ACYLTRANSFERASE WSD1-LIKE ISOFORM X1"/>
    <property type="match status" value="1"/>
</dbReference>
<dbReference type="InterPro" id="IPR009721">
    <property type="entry name" value="O-acyltransferase_WSD1_C"/>
</dbReference>
<sequence>MASIVSKQQQKQALLAEEEDEDLYRFPPLSPLSQYINSSALSIPIIGVYELEVPITKSQTTEFLIDVFIPIHTRFSSIVVKDKKGVQRWKRVEVVIEDHIFVPTFPAGLSAEDYDDLLEEYLSKMILEPQPSTRPLWDVHVIMYPTTKAAGTLIFKVNHAIGDGYSLMAALFSVHKRADNPSLPLTFPDVAPRIPKGISKWKKIQGLFSLCINTFTDSAWSVLQGTIMEDGKTAIRSAKPGVEFQPISVQTVVYSLEELRQIQSKVGGTVNEVITGVISYAIQLYMQKTGNVSNGERMTALVVMNARMLKGFKTVGDMLKANIWGNHFSFLHVMLPSKCKDLKNKDPTDFVVQAREEMRRRRNSMALYLTKRILGLFKKVRGPEAAARHVYSIWNNTSVTMSSLVGPTQKMVIADHPINSFYFTLAGVPQSLVFTIVSYMGNLRVVVRTEKAFINCRLFISCMNEAYENIREAAHRKDTDQKKAN</sequence>
<organism evidence="13 14">
    <name type="scientific">Protea cynaroides</name>
    <dbReference type="NCBI Taxonomy" id="273540"/>
    <lineage>
        <taxon>Eukaryota</taxon>
        <taxon>Viridiplantae</taxon>
        <taxon>Streptophyta</taxon>
        <taxon>Embryophyta</taxon>
        <taxon>Tracheophyta</taxon>
        <taxon>Spermatophyta</taxon>
        <taxon>Magnoliopsida</taxon>
        <taxon>Proteales</taxon>
        <taxon>Proteaceae</taxon>
        <taxon>Protea</taxon>
    </lineage>
</organism>
<evidence type="ECO:0000256" key="4">
    <source>
        <dbReference type="ARBA" id="ARBA00005189"/>
    </source>
</evidence>
<evidence type="ECO:0008006" key="15">
    <source>
        <dbReference type="Google" id="ProtNLM"/>
    </source>
</evidence>
<comment type="similarity">
    <text evidence="8">In the N-terminal section; belongs to the long-chain O-acyltransferase family.</text>
</comment>
<evidence type="ECO:0000259" key="12">
    <source>
        <dbReference type="Pfam" id="PF06974"/>
    </source>
</evidence>
<protein>
    <recommendedName>
        <fullName evidence="15">Diacylglycerol O-acyltransferase</fullName>
    </recommendedName>
</protein>
<dbReference type="InterPro" id="IPR045034">
    <property type="entry name" value="O-acyltransferase_WSD1-like"/>
</dbReference>
<keyword evidence="7" id="KW-0012">Acyltransferase</keyword>
<dbReference type="Proteomes" id="UP001141806">
    <property type="component" value="Unassembled WGS sequence"/>
</dbReference>
<dbReference type="OrthoDB" id="1841779at2759"/>
<evidence type="ECO:0000256" key="6">
    <source>
        <dbReference type="ARBA" id="ARBA00022824"/>
    </source>
</evidence>
<dbReference type="GO" id="GO:0004144">
    <property type="term" value="F:diacylglycerol O-acyltransferase activity"/>
    <property type="evidence" value="ECO:0007669"/>
    <property type="project" value="UniProtKB-EC"/>
</dbReference>
<keyword evidence="5" id="KW-0808">Transferase</keyword>
<dbReference type="GO" id="GO:0005886">
    <property type="term" value="C:plasma membrane"/>
    <property type="evidence" value="ECO:0007669"/>
    <property type="project" value="UniProtKB-SubCell"/>
</dbReference>
<feature type="domain" description="O-acyltransferase WSD1 C-terminal" evidence="12">
    <location>
        <begin position="324"/>
        <end position="470"/>
    </location>
</feature>
<comment type="pathway">
    <text evidence="4">Lipid metabolism.</text>
</comment>
<name>A0A9Q0HDZ3_9MAGN</name>
<dbReference type="Pfam" id="PF06974">
    <property type="entry name" value="WS_DGAT_C"/>
    <property type="match status" value="1"/>
</dbReference>
<dbReference type="GO" id="GO:0047196">
    <property type="term" value="F:long-chain-alcohol O-fatty-acyltransferase activity"/>
    <property type="evidence" value="ECO:0007669"/>
    <property type="project" value="UniProtKB-EC"/>
</dbReference>
<feature type="domain" description="O-acyltransferase WSD1-like N-terminal" evidence="11">
    <location>
        <begin position="89"/>
        <end position="274"/>
    </location>
</feature>
<evidence type="ECO:0000256" key="1">
    <source>
        <dbReference type="ARBA" id="ARBA00004162"/>
    </source>
</evidence>
<comment type="catalytic activity">
    <reaction evidence="10">
        <text>an acyl-CoA + a 1,2-diacyl-sn-glycerol = a triacyl-sn-glycerol + CoA</text>
        <dbReference type="Rhea" id="RHEA:10868"/>
        <dbReference type="ChEBI" id="CHEBI:17815"/>
        <dbReference type="ChEBI" id="CHEBI:57287"/>
        <dbReference type="ChEBI" id="CHEBI:58342"/>
        <dbReference type="ChEBI" id="CHEBI:64615"/>
        <dbReference type="EC" id="2.3.1.20"/>
    </reaction>
</comment>